<protein>
    <submittedName>
        <fullName evidence="2">Uncharacterized protein</fullName>
    </submittedName>
</protein>
<feature type="compositionally biased region" description="Polar residues" evidence="1">
    <location>
        <begin position="1"/>
        <end position="25"/>
    </location>
</feature>
<evidence type="ECO:0000256" key="1">
    <source>
        <dbReference type="SAM" id="MobiDB-lite"/>
    </source>
</evidence>
<dbReference type="GeneID" id="80898205"/>
<dbReference type="Proteomes" id="UP001144673">
    <property type="component" value="Chromosome 4"/>
</dbReference>
<keyword evidence="3" id="KW-1185">Reference proteome</keyword>
<comment type="caution">
    <text evidence="2">The sequence shown here is derived from an EMBL/GenBank/DDBJ whole genome shotgun (WGS) entry which is preliminary data.</text>
</comment>
<dbReference type="RefSeq" id="XP_056052003.1">
    <property type="nucleotide sequence ID" value="XM_056200121.1"/>
</dbReference>
<feature type="compositionally biased region" description="Low complexity" evidence="1">
    <location>
        <begin position="49"/>
        <end position="69"/>
    </location>
</feature>
<evidence type="ECO:0000313" key="2">
    <source>
        <dbReference type="EMBL" id="KAJ4150289.1"/>
    </source>
</evidence>
<sequence>MGSQVSSSPDPTQTSCCSAASTRTQALDDPIEKEFVPKKMMTSNRPRDTLSLPSSSSKASSSSATGSVTAGDSLHLLYKELSSVVDREPAQPGNAEGETNDGSILCDPRATISGNTATNVMIVKTIRAAMAEIRRP</sequence>
<dbReference type="KEGG" id="amus:LMH87_011046"/>
<accession>A0A9W8UKD2</accession>
<reference evidence="2" key="1">
    <citation type="journal article" date="2023" name="Access Microbiol">
        <title>De-novo genome assembly for Akanthomyces muscarius, a biocontrol agent of insect agricultural pests.</title>
        <authorList>
            <person name="Erdos Z."/>
            <person name="Studholme D.J."/>
            <person name="Raymond B."/>
            <person name="Sharma M."/>
        </authorList>
    </citation>
    <scope>NUCLEOTIDE SEQUENCE</scope>
    <source>
        <strain evidence="2">Ve6</strain>
    </source>
</reference>
<proteinExistence type="predicted"/>
<feature type="region of interest" description="Disordered" evidence="1">
    <location>
        <begin position="1"/>
        <end position="69"/>
    </location>
</feature>
<dbReference type="EMBL" id="JAJHUN010000009">
    <property type="protein sequence ID" value="KAJ4150289.1"/>
    <property type="molecule type" value="Genomic_DNA"/>
</dbReference>
<evidence type="ECO:0000313" key="3">
    <source>
        <dbReference type="Proteomes" id="UP001144673"/>
    </source>
</evidence>
<feature type="region of interest" description="Disordered" evidence="1">
    <location>
        <begin position="83"/>
        <end position="107"/>
    </location>
</feature>
<name>A0A9W8UKD2_AKAMU</name>
<gene>
    <name evidence="2" type="ORF">LMH87_011046</name>
</gene>
<organism evidence="2 3">
    <name type="scientific">Akanthomyces muscarius</name>
    <name type="common">Entomopathogenic fungus</name>
    <name type="synonym">Lecanicillium muscarium</name>
    <dbReference type="NCBI Taxonomy" id="2231603"/>
    <lineage>
        <taxon>Eukaryota</taxon>
        <taxon>Fungi</taxon>
        <taxon>Dikarya</taxon>
        <taxon>Ascomycota</taxon>
        <taxon>Pezizomycotina</taxon>
        <taxon>Sordariomycetes</taxon>
        <taxon>Hypocreomycetidae</taxon>
        <taxon>Hypocreales</taxon>
        <taxon>Cordycipitaceae</taxon>
        <taxon>Akanthomyces</taxon>
    </lineage>
</organism>
<dbReference type="AlphaFoldDB" id="A0A9W8UKD2"/>